<evidence type="ECO:0000313" key="1">
    <source>
        <dbReference type="EMBL" id="GAI46026.1"/>
    </source>
</evidence>
<proteinExistence type="predicted"/>
<dbReference type="EMBL" id="BARV01024346">
    <property type="protein sequence ID" value="GAI46026.1"/>
    <property type="molecule type" value="Genomic_DNA"/>
</dbReference>
<dbReference type="AlphaFoldDB" id="X1PU42"/>
<accession>X1PU42</accession>
<sequence>MAKLKSMVGQDIISGFKGKIDFYLWMGIPVARKWPRSPGHKRAPAVEAQWPAFTIASQLWGQMSEELQQGYIESAHGTTLSGRDLATKAYLSGYLKLETPPAITTLAGLLDTDIPDPVDGQFLTFNAATEKWE</sequence>
<organism evidence="1">
    <name type="scientific">marine sediment metagenome</name>
    <dbReference type="NCBI Taxonomy" id="412755"/>
    <lineage>
        <taxon>unclassified sequences</taxon>
        <taxon>metagenomes</taxon>
        <taxon>ecological metagenomes</taxon>
    </lineage>
</organism>
<comment type="caution">
    <text evidence="1">The sequence shown here is derived from an EMBL/GenBank/DDBJ whole genome shotgun (WGS) entry which is preliminary data.</text>
</comment>
<gene>
    <name evidence="1" type="ORF">S06H3_39761</name>
</gene>
<name>X1PU42_9ZZZZ</name>
<reference evidence="1" key="1">
    <citation type="journal article" date="2014" name="Front. Microbiol.">
        <title>High frequency of phylogenetically diverse reductive dehalogenase-homologous genes in deep subseafloor sedimentary metagenomes.</title>
        <authorList>
            <person name="Kawai M."/>
            <person name="Futagami T."/>
            <person name="Toyoda A."/>
            <person name="Takaki Y."/>
            <person name="Nishi S."/>
            <person name="Hori S."/>
            <person name="Arai W."/>
            <person name="Tsubouchi T."/>
            <person name="Morono Y."/>
            <person name="Uchiyama I."/>
            <person name="Ito T."/>
            <person name="Fujiyama A."/>
            <person name="Inagaki F."/>
            <person name="Takami H."/>
        </authorList>
    </citation>
    <scope>NUCLEOTIDE SEQUENCE</scope>
    <source>
        <strain evidence="1">Expedition CK06-06</strain>
    </source>
</reference>
<protein>
    <submittedName>
        <fullName evidence="1">Uncharacterized protein</fullName>
    </submittedName>
</protein>